<evidence type="ECO:0000313" key="4">
    <source>
        <dbReference type="Proteomes" id="UP001642464"/>
    </source>
</evidence>
<evidence type="ECO:0000259" key="2">
    <source>
        <dbReference type="PROSITE" id="PS50994"/>
    </source>
</evidence>
<sequence>MDSSAPAYGGVNSKGQPIKKAFRFASSFLDHKLTAAELEQCTPLEGKEVTLSQDYPPGVTSILRGIRYVAKMRNPARFQIKTVYAAFSQPSSDQQAWKQAIDQARRPFTSSSTSNIMLGKHDLLYSQIQALLPWEITRLQLAHRPLVQRLPQHVPHTHRGQVLKCTTREELDITAEDLSDVHFPRGRFSAPVDIAVFFYGYPRMADEDLGVPGEEAAERDQEPEPVQARENPTKEIFHDEITFPGTPGIDRSIKAAVARMHKNMGHLPPGELIKLPSLNGITSDQVIKATKSMQCSACLRSKPPGRPNPAAPPKFLGQFADHLQADIFYCRDIRSTNYPILGIICEATHYHAAIRLESRNPEHVAQAFKTAWVRNFGFPLRLTVDDDGAFKSYFQDYFDEGGAFVDFIAPEAHHQLGVIERHNGTLRMLLERIVDATPCSTPEELDNGIISALHAKNAATWSSGRPPYIAAFGKIPRIGLDFINDPRALVSGSTTSEAQQQSAMMRCEAMKALAEASASSALRRALLRKTNSADAIEDPTPGSLLAYWRWTTHSHRKRKGYRIARYLGSDPSGDLWVQSGANTVKVSRGQARNVFGYENYIPTKEDVRALKTAEKNIADDLWEDHQIPEGIEVPPPEAENLEFEDADFPTLDVPPIADAAPSQETPQEHSEPHPGESSGVPNTEARHLTWWTSRAKMTNQTGILKHATPPELAEPTEPLPVLPAKRPFDALTMDVKARRVTNSSFELFNYQSKCARPFENLRCWARLDLCVSQPQLTMKTGPPMSHVKWRRTIDANSNQIIFEGVFNPDNEDEEKHNFDGPMNTITELWYSKPSRKTQAFRAFDDALEEIEPGWDGSEDTPLPSSKKYYKVYATKLAKTVDDHFSRPSDTETEVEDYKTGAPSLTRQEKKAIEKELHYRDILSQSEEYIQEFIKSAQKEEASFMEWKSLKPVPPAEAQEILRDPQKRKRDHKPRLLPRQEQRSASA</sequence>
<accession>A0ABP0LVC4</accession>
<feature type="region of interest" description="Disordered" evidence="1">
    <location>
        <begin position="883"/>
        <end position="902"/>
    </location>
</feature>
<keyword evidence="4" id="KW-1185">Reference proteome</keyword>
<dbReference type="InterPro" id="IPR036397">
    <property type="entry name" value="RNaseH_sf"/>
</dbReference>
<dbReference type="Gene3D" id="3.30.420.10">
    <property type="entry name" value="Ribonuclease H-like superfamily/Ribonuclease H"/>
    <property type="match status" value="1"/>
</dbReference>
<organism evidence="3 4">
    <name type="scientific">Durusdinium trenchii</name>
    <dbReference type="NCBI Taxonomy" id="1381693"/>
    <lineage>
        <taxon>Eukaryota</taxon>
        <taxon>Sar</taxon>
        <taxon>Alveolata</taxon>
        <taxon>Dinophyceae</taxon>
        <taxon>Suessiales</taxon>
        <taxon>Symbiodiniaceae</taxon>
        <taxon>Durusdinium</taxon>
    </lineage>
</organism>
<dbReference type="PROSITE" id="PS50994">
    <property type="entry name" value="INTEGRASE"/>
    <property type="match status" value="1"/>
</dbReference>
<name>A0ABP0LVC4_9DINO</name>
<dbReference type="Proteomes" id="UP001642464">
    <property type="component" value="Unassembled WGS sequence"/>
</dbReference>
<evidence type="ECO:0000313" key="3">
    <source>
        <dbReference type="EMBL" id="CAK9042337.1"/>
    </source>
</evidence>
<dbReference type="InterPro" id="IPR001584">
    <property type="entry name" value="Integrase_cat-core"/>
</dbReference>
<dbReference type="InterPro" id="IPR012337">
    <property type="entry name" value="RNaseH-like_sf"/>
</dbReference>
<gene>
    <name evidence="3" type="ORF">SCF082_LOCUS24368</name>
</gene>
<comment type="caution">
    <text evidence="3">The sequence shown here is derived from an EMBL/GenBank/DDBJ whole genome shotgun (WGS) entry which is preliminary data.</text>
</comment>
<feature type="region of interest" description="Disordered" evidence="1">
    <location>
        <begin position="650"/>
        <end position="682"/>
    </location>
</feature>
<evidence type="ECO:0000256" key="1">
    <source>
        <dbReference type="SAM" id="MobiDB-lite"/>
    </source>
</evidence>
<feature type="compositionally biased region" description="Basic residues" evidence="1">
    <location>
        <begin position="965"/>
        <end position="975"/>
    </location>
</feature>
<dbReference type="SUPFAM" id="SSF53098">
    <property type="entry name" value="Ribonuclease H-like"/>
    <property type="match status" value="1"/>
</dbReference>
<feature type="compositionally biased region" description="Basic and acidic residues" evidence="1">
    <location>
        <begin position="977"/>
        <end position="986"/>
    </location>
</feature>
<dbReference type="EMBL" id="CAXAMM010017914">
    <property type="protein sequence ID" value="CAK9042337.1"/>
    <property type="molecule type" value="Genomic_DNA"/>
</dbReference>
<protein>
    <recommendedName>
        <fullName evidence="2">Integrase catalytic domain-containing protein</fullName>
    </recommendedName>
</protein>
<feature type="region of interest" description="Disordered" evidence="1">
    <location>
        <begin position="953"/>
        <end position="986"/>
    </location>
</feature>
<feature type="domain" description="Integrase catalytic" evidence="2">
    <location>
        <begin position="308"/>
        <end position="475"/>
    </location>
</feature>
<proteinExistence type="predicted"/>
<reference evidence="3 4" key="1">
    <citation type="submission" date="2024-02" db="EMBL/GenBank/DDBJ databases">
        <authorList>
            <person name="Chen Y."/>
            <person name="Shah S."/>
            <person name="Dougan E. K."/>
            <person name="Thang M."/>
            <person name="Chan C."/>
        </authorList>
    </citation>
    <scope>NUCLEOTIDE SEQUENCE [LARGE SCALE GENOMIC DNA]</scope>
</reference>